<evidence type="ECO:0000256" key="4">
    <source>
        <dbReference type="ARBA" id="ARBA00022525"/>
    </source>
</evidence>
<comment type="similarity">
    <text evidence="2">Belongs to the galanin family.</text>
</comment>
<dbReference type="GO" id="GO:0050829">
    <property type="term" value="P:defense response to Gram-negative bacterium"/>
    <property type="evidence" value="ECO:0007669"/>
    <property type="project" value="TreeGrafter"/>
</dbReference>
<evidence type="ECO:0000256" key="10">
    <source>
        <dbReference type="SAM" id="MobiDB-lite"/>
    </source>
</evidence>
<feature type="compositionally biased region" description="Polar residues" evidence="10">
    <location>
        <begin position="117"/>
        <end position="126"/>
    </location>
</feature>
<dbReference type="GO" id="GO:0061844">
    <property type="term" value="P:antimicrobial humoral immune response mediated by antimicrobial peptide"/>
    <property type="evidence" value="ECO:0007669"/>
    <property type="project" value="TreeGrafter"/>
</dbReference>
<keyword evidence="8" id="KW-0527">Neuropeptide</keyword>
<keyword evidence="14" id="KW-1185">Reference proteome</keyword>
<feature type="domain" description="Galanin" evidence="12">
    <location>
        <begin position="32"/>
        <end position="44"/>
    </location>
</feature>
<feature type="region of interest" description="Disordered" evidence="10">
    <location>
        <begin position="115"/>
        <end position="147"/>
    </location>
</feature>
<accession>A0A2K5HHD0</accession>
<evidence type="ECO:0000256" key="6">
    <source>
        <dbReference type="ARBA" id="ARBA00022702"/>
    </source>
</evidence>
<evidence type="ECO:0000256" key="9">
    <source>
        <dbReference type="ARBA" id="ARBA00025486"/>
    </source>
</evidence>
<dbReference type="PANTHER" id="PTHR20950:SF1">
    <property type="entry name" value="GALANIN-LIKE PEPTIDE"/>
    <property type="match status" value="1"/>
</dbReference>
<dbReference type="InterPro" id="IPR008174">
    <property type="entry name" value="Galanin"/>
</dbReference>
<comment type="subcellular location">
    <subcellularLocation>
        <location evidence="1">Secreted</location>
    </subcellularLocation>
</comment>
<keyword evidence="6" id="KW-0372">Hormone</keyword>
<evidence type="ECO:0000256" key="5">
    <source>
        <dbReference type="ARBA" id="ARBA00022685"/>
    </source>
</evidence>
<evidence type="ECO:0000256" key="8">
    <source>
        <dbReference type="ARBA" id="ARBA00023320"/>
    </source>
</evidence>
<dbReference type="OrthoDB" id="8721537at2759"/>
<comment type="function">
    <text evidence="9">Hypothalamic neuropeptide which binds to the G-protein-coupled galanin receptors (GALR1, GALR2 and GALR3). Involved in a large number of putative physiological functions in CNS homeostatic processes, including the regulation of gonadotropin-releasing hormone secretion.</text>
</comment>
<dbReference type="AlphaFoldDB" id="A0A2K5HHD0"/>
<feature type="signal peptide" evidence="11">
    <location>
        <begin position="1"/>
        <end position="18"/>
    </location>
</feature>
<sequence length="147" mass="16253">MAPSVPLVLLLVLLLSLAETPASAPAHQGRGGWTLNSAGYLLGPVLRLPQMSDQDRKRETALEILDLWKAIDGLPYSHPPQPSKRNVMETFAKPEIGDLDVLSKKIPKEEDVLKSWMSPNPYSYPTSPAPSVRSETPSRYPVLRLRS</sequence>
<dbReference type="GO" id="GO:0007218">
    <property type="term" value="P:neuropeptide signaling pathway"/>
    <property type="evidence" value="ECO:0007669"/>
    <property type="project" value="UniProtKB-KW"/>
</dbReference>
<dbReference type="Pfam" id="PF01296">
    <property type="entry name" value="Galanin"/>
    <property type="match status" value="1"/>
</dbReference>
<evidence type="ECO:0000256" key="1">
    <source>
        <dbReference type="ARBA" id="ARBA00004613"/>
    </source>
</evidence>
<dbReference type="GeneID" id="105504842"/>
<evidence type="ECO:0000256" key="7">
    <source>
        <dbReference type="ARBA" id="ARBA00022729"/>
    </source>
</evidence>
<keyword evidence="5" id="KW-0165">Cleavage on pair of basic residues</keyword>
<reference evidence="13" key="2">
    <citation type="submission" date="2025-09" db="UniProtKB">
        <authorList>
            <consortium name="Ensembl"/>
        </authorList>
    </citation>
    <scope>IDENTIFICATION</scope>
</reference>
<feature type="chain" id="PRO_5014404011" description="Galanin-like peptide" evidence="11">
    <location>
        <begin position="19"/>
        <end position="147"/>
    </location>
</feature>
<evidence type="ECO:0000259" key="12">
    <source>
        <dbReference type="PROSITE" id="PS00861"/>
    </source>
</evidence>
<evidence type="ECO:0000313" key="14">
    <source>
        <dbReference type="Proteomes" id="UP000233080"/>
    </source>
</evidence>
<keyword evidence="4" id="KW-0964">Secreted</keyword>
<dbReference type="GO" id="GO:0005179">
    <property type="term" value="F:hormone activity"/>
    <property type="evidence" value="ECO:0007669"/>
    <property type="project" value="UniProtKB-KW"/>
</dbReference>
<keyword evidence="7 11" id="KW-0732">Signal</keyword>
<dbReference type="Ensembl" id="ENSCANT00000014743.1">
    <property type="protein sequence ID" value="ENSCANP00000003730.1"/>
    <property type="gene ID" value="ENSCANG00000013249.1"/>
</dbReference>
<dbReference type="GO" id="GO:0005576">
    <property type="term" value="C:extracellular region"/>
    <property type="evidence" value="ECO:0007669"/>
    <property type="project" value="UniProtKB-SubCell"/>
</dbReference>
<evidence type="ECO:0000256" key="11">
    <source>
        <dbReference type="SAM" id="SignalP"/>
    </source>
</evidence>
<dbReference type="Proteomes" id="UP000233080">
    <property type="component" value="Unassembled WGS sequence"/>
</dbReference>
<name>A0A2K5HHD0_COLAP</name>
<protein>
    <recommendedName>
        <fullName evidence="3">Galanin-like peptide</fullName>
    </recommendedName>
</protein>
<dbReference type="GO" id="GO:0042595">
    <property type="term" value="P:behavioral response to starvation"/>
    <property type="evidence" value="ECO:0007669"/>
    <property type="project" value="TreeGrafter"/>
</dbReference>
<dbReference type="PANTHER" id="PTHR20950">
    <property type="entry name" value="GALANIN-RELATED PEPTIDE"/>
    <property type="match status" value="1"/>
</dbReference>
<organism evidence="13 14">
    <name type="scientific">Colobus angolensis palliatus</name>
    <name type="common">Peters' Angolan colobus</name>
    <dbReference type="NCBI Taxonomy" id="336983"/>
    <lineage>
        <taxon>Eukaryota</taxon>
        <taxon>Metazoa</taxon>
        <taxon>Chordata</taxon>
        <taxon>Craniata</taxon>
        <taxon>Vertebrata</taxon>
        <taxon>Euteleostomi</taxon>
        <taxon>Mammalia</taxon>
        <taxon>Eutheria</taxon>
        <taxon>Euarchontoglires</taxon>
        <taxon>Primates</taxon>
        <taxon>Haplorrhini</taxon>
        <taxon>Catarrhini</taxon>
        <taxon>Cercopithecidae</taxon>
        <taxon>Colobinae</taxon>
        <taxon>Colobus</taxon>
    </lineage>
</organism>
<evidence type="ECO:0000313" key="13">
    <source>
        <dbReference type="Ensembl" id="ENSCANP00000003730.1"/>
    </source>
</evidence>
<dbReference type="PROSITE" id="PS00861">
    <property type="entry name" value="GALANIN"/>
    <property type="match status" value="1"/>
</dbReference>
<reference evidence="13" key="1">
    <citation type="submission" date="2025-08" db="UniProtKB">
        <authorList>
            <consortium name="Ensembl"/>
        </authorList>
    </citation>
    <scope>IDENTIFICATION</scope>
</reference>
<dbReference type="InterPro" id="IPR039244">
    <property type="entry name" value="GALP"/>
</dbReference>
<dbReference type="STRING" id="336983.ENSCANP00000003730"/>
<proteinExistence type="inferred from homology"/>
<dbReference type="RefSeq" id="XP_011787822.1">
    <property type="nucleotide sequence ID" value="XM_011932432.1"/>
</dbReference>
<evidence type="ECO:0000256" key="3">
    <source>
        <dbReference type="ARBA" id="ARBA00016022"/>
    </source>
</evidence>
<dbReference type="CTD" id="85569"/>
<evidence type="ECO:0000256" key="2">
    <source>
        <dbReference type="ARBA" id="ARBA00006871"/>
    </source>
</evidence>
<dbReference type="KEGG" id="cang:105504842"/>
<dbReference type="OMA" id="PQMSDQD"/>